<dbReference type="KEGG" id="cge:103164021"/>
<keyword evidence="2" id="KW-0446">Lipid-binding</keyword>
<keyword evidence="2" id="KW-0812">Transmembrane</keyword>
<proteinExistence type="inferred from homology"/>
<feature type="transmembrane region" description="Helical" evidence="2">
    <location>
        <begin position="12"/>
        <end position="31"/>
    </location>
</feature>
<evidence type="ECO:0000256" key="2">
    <source>
        <dbReference type="RuleBase" id="RU004221"/>
    </source>
</evidence>
<dbReference type="PRINTS" id="PR00124">
    <property type="entry name" value="ATPASEC"/>
</dbReference>
<organism evidence="4 5">
    <name type="scientific">Cricetulus griseus</name>
    <name type="common">Chinese hamster</name>
    <name type="synonym">Cricetulus barabensis griseus</name>
    <dbReference type="NCBI Taxonomy" id="10029"/>
    <lineage>
        <taxon>Eukaryota</taxon>
        <taxon>Metazoa</taxon>
        <taxon>Chordata</taxon>
        <taxon>Craniata</taxon>
        <taxon>Vertebrata</taxon>
        <taxon>Euteleostomi</taxon>
        <taxon>Mammalia</taxon>
        <taxon>Eutheria</taxon>
        <taxon>Euarchontoglires</taxon>
        <taxon>Glires</taxon>
        <taxon>Rodentia</taxon>
        <taxon>Myomorpha</taxon>
        <taxon>Muroidea</taxon>
        <taxon>Cricetidae</taxon>
        <taxon>Cricetinae</taxon>
        <taxon>Cricetulus</taxon>
    </lineage>
</organism>
<gene>
    <name evidence="5" type="primary">LOC103164021</name>
</gene>
<dbReference type="RefSeq" id="XP_035305646.1">
    <property type="nucleotide sequence ID" value="XM_035449755.1"/>
</dbReference>
<dbReference type="Gene3D" id="1.20.20.10">
    <property type="entry name" value="F1F0 ATP synthase subunit C"/>
    <property type="match status" value="1"/>
</dbReference>
<reference evidence="5" key="3">
    <citation type="submission" date="2025-08" db="UniProtKB">
        <authorList>
            <consortium name="RefSeq"/>
        </authorList>
    </citation>
    <scope>IDENTIFICATION</scope>
    <source>
        <strain evidence="5">17A/GY</strain>
        <tissue evidence="5">Liver</tissue>
    </source>
</reference>
<dbReference type="GO" id="GO:0045259">
    <property type="term" value="C:proton-transporting ATP synthase complex"/>
    <property type="evidence" value="ECO:0007669"/>
    <property type="project" value="InterPro"/>
</dbReference>
<keyword evidence="2" id="KW-1133">Transmembrane helix</keyword>
<reference evidence="4" key="2">
    <citation type="journal article" date="2020" name="Biotechnol. Bioeng.">
        <title>Chromosome-scale scaffolds for the Chinese hamster reference genome assembly to facilitate the study of the CHO epigenome.</title>
        <authorList>
            <person name="Hilliard W."/>
            <person name="MacDonald M."/>
            <person name="Lee K.H."/>
        </authorList>
    </citation>
    <scope>NUCLEOTIDE SEQUENCE [LARGE SCALE GENOMIC DNA]</scope>
    <source>
        <strain evidence="4">17A/GY</strain>
    </source>
</reference>
<dbReference type="PANTHER" id="PTHR10031">
    <property type="entry name" value="ATP SYNTHASE LIPID-BINDING PROTEIN, MITOCHONDRIAL"/>
    <property type="match status" value="1"/>
</dbReference>
<feature type="transmembrane region" description="Helical" evidence="2">
    <location>
        <begin position="83"/>
        <end position="112"/>
    </location>
</feature>
<keyword evidence="2" id="KW-0375">Hydrogen ion transport</keyword>
<feature type="region of interest" description="Disordered" evidence="3">
    <location>
        <begin position="37"/>
        <end position="61"/>
    </location>
</feature>
<keyword evidence="2" id="KW-0406">Ion transport</keyword>
<dbReference type="RefSeq" id="XP_035312905.1">
    <property type="nucleotide sequence ID" value="XM_035457014.1"/>
</dbReference>
<protein>
    <submittedName>
        <fullName evidence="5">ATP synthase F(0) complex subunit C1, mitochondrial-like</fullName>
    </submittedName>
</protein>
<dbReference type="GO" id="GO:0015078">
    <property type="term" value="F:proton transmembrane transporter activity"/>
    <property type="evidence" value="ECO:0007669"/>
    <property type="project" value="InterPro"/>
</dbReference>
<evidence type="ECO:0000313" key="4">
    <source>
        <dbReference type="Proteomes" id="UP001108280"/>
    </source>
</evidence>
<sequence>MIVNRNKANHLSQSLISPVLPGFLLLFVLIADDKKQLPKPPRRKKNPSWDPGPSTWGCGSAGSKQRFCQPWLPLRNTDTAAKFIGTGAVIIMMVGFVSGVGAVLGSLIIGYARNPSLKKQLFSYECLSFALSEALGSFT</sequence>
<reference evidence="4" key="1">
    <citation type="journal article" date="2018" name="Biotechnol. Bioeng.">
        <title>A reference genome of the Chinese hamster based on a hybrid assembly strategy.</title>
        <authorList>
            <person name="Rupp O."/>
            <person name="MacDonald M.L."/>
            <person name="Li S."/>
            <person name="Dhiman H."/>
            <person name="Polson S."/>
            <person name="Griep S."/>
            <person name="Heffner K."/>
            <person name="Hernandez I."/>
            <person name="Brinkrolf K."/>
            <person name="Jadhav V."/>
            <person name="Samoudi M."/>
            <person name="Hao H."/>
            <person name="Kingham B."/>
            <person name="Goesmann A."/>
            <person name="Betenbaugh M.J."/>
            <person name="Lewis N.E."/>
            <person name="Borth N."/>
            <person name="Lee K.H."/>
        </authorList>
    </citation>
    <scope>NUCLEOTIDE SEQUENCE [LARGE SCALE GENOMIC DNA]</scope>
    <source>
        <strain evidence="4">17A/GY</strain>
    </source>
</reference>
<dbReference type="SUPFAM" id="SSF81333">
    <property type="entry name" value="F1F0 ATP synthase subunit C"/>
    <property type="match status" value="1"/>
</dbReference>
<dbReference type="AlphaFoldDB" id="A0A9J7HAE9"/>
<keyword evidence="4" id="KW-1185">Reference proteome</keyword>
<dbReference type="InterPro" id="IPR038662">
    <property type="entry name" value="ATP_synth_F0_csu_sf"/>
</dbReference>
<keyword evidence="2" id="KW-0472">Membrane</keyword>
<dbReference type="GeneID" id="103164021"/>
<dbReference type="GO" id="GO:0008289">
    <property type="term" value="F:lipid binding"/>
    <property type="evidence" value="ECO:0007669"/>
    <property type="project" value="UniProtKB-KW"/>
</dbReference>
<name>A0A9J7HAE9_CRIGR</name>
<dbReference type="InterPro" id="IPR035921">
    <property type="entry name" value="F/V-ATP_Csub_sf"/>
</dbReference>
<evidence type="ECO:0000313" key="5">
    <source>
        <dbReference type="RefSeq" id="XP_035305646.1"/>
    </source>
</evidence>
<comment type="similarity">
    <text evidence="1 2">Belongs to the ATPase C chain family.</text>
</comment>
<dbReference type="OrthoDB" id="438052at2759"/>
<keyword evidence="2" id="KW-0813">Transport</keyword>
<evidence type="ECO:0000256" key="1">
    <source>
        <dbReference type="ARBA" id="ARBA00006704"/>
    </source>
</evidence>
<dbReference type="Proteomes" id="UP001108280">
    <property type="component" value="Chromosome X"/>
</dbReference>
<dbReference type="PANTHER" id="PTHR10031:SF0">
    <property type="entry name" value="ATPASE PROTEIN 9"/>
    <property type="match status" value="1"/>
</dbReference>
<dbReference type="InterPro" id="IPR000454">
    <property type="entry name" value="ATP_synth_F0_csu"/>
</dbReference>
<dbReference type="CDD" id="cd18182">
    <property type="entry name" value="ATP-synt_Fo_c_ATP5G3"/>
    <property type="match status" value="1"/>
</dbReference>
<accession>A0A9J7HAE9</accession>
<dbReference type="GO" id="GO:0015986">
    <property type="term" value="P:proton motive force-driven ATP synthesis"/>
    <property type="evidence" value="ECO:0007669"/>
    <property type="project" value="InterPro"/>
</dbReference>
<evidence type="ECO:0000256" key="3">
    <source>
        <dbReference type="SAM" id="MobiDB-lite"/>
    </source>
</evidence>